<evidence type="ECO:0000256" key="5">
    <source>
        <dbReference type="ARBA" id="ARBA00022679"/>
    </source>
</evidence>
<evidence type="ECO:0000256" key="2">
    <source>
        <dbReference type="ARBA" id="ARBA00011955"/>
    </source>
</evidence>
<evidence type="ECO:0000256" key="7">
    <source>
        <dbReference type="ARBA" id="ARBA00022827"/>
    </source>
</evidence>
<sequence>MLRIDDRAELFSFRHEAMATDLVVAIGGVDQEYARQTAQAFFARVDEVEGKLSLYQEGSDVTRINRMQKGAETRISEECMECLELAMRASALTGERFHPFLGLQALKVKGKVPAYLQETVQADSSGGRNSSVQIDPSSRYLKKLDTGSILDFGGIGKGYALDQGMLEIEDWEVPVVMANFGGSTLLFRAEEQAEPWTAKLDGMEIEPFRRGAFSSSGTGFQGEHIVSPAGNPLLWTRSFARAESAALADALTTGAMLMAEAELEALCAVEPGLVLAATGESGTWGTRRFCAWKG</sequence>
<evidence type="ECO:0000256" key="6">
    <source>
        <dbReference type="ARBA" id="ARBA00022723"/>
    </source>
</evidence>
<keyword evidence="8" id="KW-0460">Magnesium</keyword>
<dbReference type="Pfam" id="PF02424">
    <property type="entry name" value="ApbE"/>
    <property type="match status" value="1"/>
</dbReference>
<dbReference type="GO" id="GO:0046872">
    <property type="term" value="F:metal ion binding"/>
    <property type="evidence" value="ECO:0007669"/>
    <property type="project" value="UniProtKB-KW"/>
</dbReference>
<dbReference type="RefSeq" id="WP_191618672.1">
    <property type="nucleotide sequence ID" value="NZ_JACYFG010000051.1"/>
</dbReference>
<evidence type="ECO:0000256" key="10">
    <source>
        <dbReference type="ARBA" id="ARBA00048540"/>
    </source>
</evidence>
<gene>
    <name evidence="11" type="ORF">IEN85_18945</name>
</gene>
<comment type="caution">
    <text evidence="11">The sequence shown here is derived from an EMBL/GenBank/DDBJ whole genome shotgun (WGS) entry which is preliminary data.</text>
</comment>
<organism evidence="11 12">
    <name type="scientific">Pelagicoccus enzymogenes</name>
    <dbReference type="NCBI Taxonomy" id="2773457"/>
    <lineage>
        <taxon>Bacteria</taxon>
        <taxon>Pseudomonadati</taxon>
        <taxon>Verrucomicrobiota</taxon>
        <taxon>Opitutia</taxon>
        <taxon>Puniceicoccales</taxon>
        <taxon>Pelagicoccaceae</taxon>
        <taxon>Pelagicoccus</taxon>
    </lineage>
</organism>
<evidence type="ECO:0000313" key="12">
    <source>
        <dbReference type="Proteomes" id="UP000622317"/>
    </source>
</evidence>
<dbReference type="Gene3D" id="3.10.520.10">
    <property type="entry name" value="ApbE-like domains"/>
    <property type="match status" value="1"/>
</dbReference>
<comment type="cofactor">
    <cofactor evidence="1">
        <name>Mg(2+)</name>
        <dbReference type="ChEBI" id="CHEBI:18420"/>
    </cofactor>
</comment>
<comment type="catalytic activity">
    <reaction evidence="10">
        <text>L-threonyl-[protein] + FAD = FMN-L-threonyl-[protein] + AMP + H(+)</text>
        <dbReference type="Rhea" id="RHEA:36847"/>
        <dbReference type="Rhea" id="RHEA-COMP:11060"/>
        <dbReference type="Rhea" id="RHEA-COMP:11061"/>
        <dbReference type="ChEBI" id="CHEBI:15378"/>
        <dbReference type="ChEBI" id="CHEBI:30013"/>
        <dbReference type="ChEBI" id="CHEBI:57692"/>
        <dbReference type="ChEBI" id="CHEBI:74257"/>
        <dbReference type="ChEBI" id="CHEBI:456215"/>
        <dbReference type="EC" id="2.7.1.180"/>
    </reaction>
</comment>
<name>A0A927IGV7_9BACT</name>
<evidence type="ECO:0000256" key="4">
    <source>
        <dbReference type="ARBA" id="ARBA00022630"/>
    </source>
</evidence>
<evidence type="ECO:0000313" key="11">
    <source>
        <dbReference type="EMBL" id="MBD5781587.1"/>
    </source>
</evidence>
<dbReference type="GO" id="GO:0016740">
    <property type="term" value="F:transferase activity"/>
    <property type="evidence" value="ECO:0007669"/>
    <property type="project" value="UniProtKB-KW"/>
</dbReference>
<evidence type="ECO:0000256" key="1">
    <source>
        <dbReference type="ARBA" id="ARBA00001946"/>
    </source>
</evidence>
<proteinExistence type="predicted"/>
<dbReference type="AlphaFoldDB" id="A0A927IGV7"/>
<keyword evidence="4" id="KW-0285">Flavoprotein</keyword>
<evidence type="ECO:0000256" key="9">
    <source>
        <dbReference type="ARBA" id="ARBA00031306"/>
    </source>
</evidence>
<keyword evidence="6" id="KW-0479">Metal-binding</keyword>
<protein>
    <recommendedName>
        <fullName evidence="3">FAD:protein FMN transferase</fullName>
        <ecNumber evidence="2">2.7.1.180</ecNumber>
    </recommendedName>
    <alternativeName>
        <fullName evidence="9">Flavin transferase</fullName>
    </alternativeName>
</protein>
<dbReference type="PANTHER" id="PTHR30040">
    <property type="entry name" value="THIAMINE BIOSYNTHESIS LIPOPROTEIN APBE"/>
    <property type="match status" value="1"/>
</dbReference>
<dbReference type="SUPFAM" id="SSF143631">
    <property type="entry name" value="ApbE-like"/>
    <property type="match status" value="1"/>
</dbReference>
<keyword evidence="12" id="KW-1185">Reference proteome</keyword>
<dbReference type="InterPro" id="IPR003374">
    <property type="entry name" value="ApbE-like_sf"/>
</dbReference>
<dbReference type="EC" id="2.7.1.180" evidence="2"/>
<evidence type="ECO:0000256" key="8">
    <source>
        <dbReference type="ARBA" id="ARBA00022842"/>
    </source>
</evidence>
<keyword evidence="7" id="KW-0274">FAD</keyword>
<dbReference type="InterPro" id="IPR024932">
    <property type="entry name" value="ApbE"/>
</dbReference>
<accession>A0A927IGV7</accession>
<evidence type="ECO:0000256" key="3">
    <source>
        <dbReference type="ARBA" id="ARBA00016337"/>
    </source>
</evidence>
<dbReference type="Proteomes" id="UP000622317">
    <property type="component" value="Unassembled WGS sequence"/>
</dbReference>
<dbReference type="PANTHER" id="PTHR30040:SF2">
    <property type="entry name" value="FAD:PROTEIN FMN TRANSFERASE"/>
    <property type="match status" value="1"/>
</dbReference>
<keyword evidence="5 11" id="KW-0808">Transferase</keyword>
<reference evidence="11" key="1">
    <citation type="submission" date="2020-09" db="EMBL/GenBank/DDBJ databases">
        <title>Pelagicoccus enzymogenes sp. nov. with an EPS production, isolated from marine sediment.</title>
        <authorList>
            <person name="Feng X."/>
        </authorList>
    </citation>
    <scope>NUCLEOTIDE SEQUENCE</scope>
    <source>
        <strain evidence="11">NFK12</strain>
    </source>
</reference>
<dbReference type="EMBL" id="JACYFG010000051">
    <property type="protein sequence ID" value="MBD5781587.1"/>
    <property type="molecule type" value="Genomic_DNA"/>
</dbReference>